<dbReference type="AlphaFoldDB" id="A0A7I7Y4H8"/>
<feature type="region of interest" description="Disordered" evidence="3">
    <location>
        <begin position="1"/>
        <end position="93"/>
    </location>
</feature>
<dbReference type="RefSeq" id="WP_085152290.1">
    <property type="nucleotide sequence ID" value="NZ_AP022612.1"/>
</dbReference>
<evidence type="ECO:0000256" key="3">
    <source>
        <dbReference type="SAM" id="MobiDB-lite"/>
    </source>
</evidence>
<dbReference type="InterPro" id="IPR007922">
    <property type="entry name" value="DciA-like"/>
</dbReference>
<evidence type="ECO:0000313" key="4">
    <source>
        <dbReference type="EMBL" id="BBZ36577.1"/>
    </source>
</evidence>
<protein>
    <recommendedName>
        <fullName evidence="2">UPF0232 protein MCNF_51820</fullName>
    </recommendedName>
</protein>
<dbReference type="HAMAP" id="MF_00630">
    <property type="entry name" value="UPF0232"/>
    <property type="match status" value="1"/>
</dbReference>
<dbReference type="OrthoDB" id="5516926at2"/>
<feature type="compositionally biased region" description="Basic and acidic residues" evidence="3">
    <location>
        <begin position="29"/>
        <end position="50"/>
    </location>
</feature>
<evidence type="ECO:0000313" key="5">
    <source>
        <dbReference type="Proteomes" id="UP000466931"/>
    </source>
</evidence>
<feature type="region of interest" description="Disordered" evidence="3">
    <location>
        <begin position="171"/>
        <end position="193"/>
    </location>
</feature>
<dbReference type="Pfam" id="PF05258">
    <property type="entry name" value="DciA"/>
    <property type="match status" value="1"/>
</dbReference>
<gene>
    <name evidence="4" type="ORF">MCNF_51820</name>
</gene>
<proteinExistence type="inferred from homology"/>
<dbReference type="PANTHER" id="PTHR36456:SF1">
    <property type="entry name" value="UPF0232 PROTEIN SCO3875"/>
    <property type="match status" value="1"/>
</dbReference>
<keyword evidence="5" id="KW-1185">Reference proteome</keyword>
<dbReference type="EMBL" id="AP022612">
    <property type="protein sequence ID" value="BBZ36577.1"/>
    <property type="molecule type" value="Genomic_DNA"/>
</dbReference>
<dbReference type="NCBIfam" id="NF002871">
    <property type="entry name" value="PRK03195.1"/>
    <property type="match status" value="1"/>
</dbReference>
<feature type="compositionally biased region" description="Basic and acidic residues" evidence="3">
    <location>
        <begin position="1"/>
        <end position="12"/>
    </location>
</feature>
<reference evidence="4" key="1">
    <citation type="journal article" date="2019" name="Emerg. Microbes Infect.">
        <title>Comprehensive subspecies identification of 175 nontuberculous mycobacteria species based on 7547 genomic profiles.</title>
        <authorList>
            <person name="Matsumoto Y."/>
            <person name="Kinjo T."/>
            <person name="Motooka D."/>
            <person name="Nabeya D."/>
            <person name="Jung N."/>
            <person name="Uechi K."/>
            <person name="Horii T."/>
            <person name="Iida T."/>
            <person name="Fujita J."/>
            <person name="Nakamura S."/>
        </authorList>
    </citation>
    <scope>NUCLEOTIDE SEQUENCE [LARGE SCALE GENOMIC DNA]</scope>
    <source>
        <strain evidence="4">JCM 13671</strain>
    </source>
</reference>
<dbReference type="PANTHER" id="PTHR36456">
    <property type="entry name" value="UPF0232 PROTEIN SCO3875"/>
    <property type="match status" value="1"/>
</dbReference>
<name>A0A7I7Y4H8_9MYCO</name>
<dbReference type="InterPro" id="IPR023007">
    <property type="entry name" value="UPF0232_actinobac"/>
</dbReference>
<evidence type="ECO:0000256" key="1">
    <source>
        <dbReference type="ARBA" id="ARBA00006200"/>
    </source>
</evidence>
<sequence>MSSDESERKDADEGGFEPPAHLAGLKGMDLVRRALEEARGAARDQGKDVGRGGNSPAPRRMVNRRRRSWSGPGPDSRDPQPLGAATSDLAKNRGWKTKVAEGAVFGQWESVVGEQIAEHATPTVLRDGVLSVSAESTAWATQLRMVQAQLLAKIAAAVGDGVVTSLKITGPTAPSWRKGPRHISGRGPRDTYG</sequence>
<accession>A0A7I7Y4H8</accession>
<evidence type="ECO:0000256" key="2">
    <source>
        <dbReference type="HAMAP-Rule" id="MF_00630"/>
    </source>
</evidence>
<comment type="similarity">
    <text evidence="1 2">Belongs to the UPF0232 family.</text>
</comment>
<reference evidence="4" key="2">
    <citation type="submission" date="2020-02" db="EMBL/GenBank/DDBJ databases">
        <authorList>
            <person name="Matsumoto Y."/>
            <person name="Motooka D."/>
            <person name="Nakamura S."/>
        </authorList>
    </citation>
    <scope>NUCLEOTIDE SEQUENCE</scope>
    <source>
        <strain evidence="4">JCM 13671</strain>
    </source>
</reference>
<organism evidence="4 5">
    <name type="scientific">Mycolicibacterium confluentis</name>
    <dbReference type="NCBI Taxonomy" id="28047"/>
    <lineage>
        <taxon>Bacteria</taxon>
        <taxon>Bacillati</taxon>
        <taxon>Actinomycetota</taxon>
        <taxon>Actinomycetes</taxon>
        <taxon>Mycobacteriales</taxon>
        <taxon>Mycobacteriaceae</taxon>
        <taxon>Mycolicibacterium</taxon>
    </lineage>
</organism>
<dbReference type="Proteomes" id="UP000466931">
    <property type="component" value="Chromosome"/>
</dbReference>